<protein>
    <submittedName>
        <fullName evidence="8">Alpha-xylosidase</fullName>
        <ecNumber evidence="8">3.2.1.177</ecNumber>
    </submittedName>
</protein>
<dbReference type="InterPro" id="IPR013780">
    <property type="entry name" value="Glyco_hydro_b"/>
</dbReference>
<dbReference type="EMBL" id="JAHZIJ010000008">
    <property type="protein sequence ID" value="MBW7475721.1"/>
    <property type="molecule type" value="Genomic_DNA"/>
</dbReference>
<evidence type="ECO:0000313" key="9">
    <source>
        <dbReference type="Proteomes" id="UP000812277"/>
    </source>
</evidence>
<dbReference type="Pfam" id="PF01055">
    <property type="entry name" value="Glyco_hydro_31_2nd"/>
    <property type="match status" value="1"/>
</dbReference>
<evidence type="ECO:0000259" key="5">
    <source>
        <dbReference type="Pfam" id="PF01055"/>
    </source>
</evidence>
<evidence type="ECO:0000259" key="7">
    <source>
        <dbReference type="Pfam" id="PF21365"/>
    </source>
</evidence>
<keyword evidence="9" id="KW-1185">Reference proteome</keyword>
<feature type="domain" description="Glycoside hydrolase family 31 N-terminal" evidence="6">
    <location>
        <begin position="57"/>
        <end position="217"/>
    </location>
</feature>
<dbReference type="Gene3D" id="3.20.20.80">
    <property type="entry name" value="Glycosidases"/>
    <property type="match status" value="1"/>
</dbReference>
<sequence length="775" mass="87174">MKFTDGYWHMRQGVTFNYPIEIRNVRTYEDKLTVLASCKKIVTRGDTLNTAILTVNYTSPMPDVICVELVHHNGKLPKGPEFAKNVNRDTQVSVQNGQEVASFTSGKLTVQIHKNEGWNTEFIFDGKRLTGSGYKSPGHVKLSDQSTYMREQLDLGVGEYIYGLGERFTPFVKNGQVVDLWNEDGGTCSEQAYKNVPFYISNFGYGVFVDHPERVSYEVGSEQVAKVQFSVPGETLKYYIIGGASLKEVLSNYTLLTGRPALPPAWSYGLWLTTSFTTSYDETTVNSFIDGMLEREIPLHVFHFDCFWMKEFQWCDFEWDRDVFPDPQGMLDRLKSKGLNICVWINSYIAQQSYLFDEGKANGYLVKTKEGDVWQWDRWQGGMGLVDFTNPAAVRWYKDKLKVLIDMGVDSFKTDFGERIPTDVVYFDGSDPVKMHNYYTHLYNKAVFEVLEETKGKNEAMVFARSATAGGQQFPVHWGGDCTANYNSMAETLRGGLSLGLSGFGFWSHDISGFENTATPDLYKRWTAFGLLSSHSRLHGSQSYRVPWLFDDEASDVLRYFTKLKSTMMPYLFGSSIETTHTGLPMMRAMVLEFPGEAACEQLDRQYMLGESLLVAPIFNDRGEANYYLPGGRWTNFLSGAVVEGGRWVSEQHDYFSLPLMARPNSLIAVGSNELRPDYDYADGVTIHAFELEDGREAKAVVFSTKAEQELVVRAVRSGGAIEIAASGAGKPWEMILRGVSEAAEVSGADWSVTEAGIRLVPHEAAGRIRVQLRG</sequence>
<accession>A0ABS7D7A6</accession>
<dbReference type="CDD" id="cd14752">
    <property type="entry name" value="GH31_N"/>
    <property type="match status" value="1"/>
</dbReference>
<dbReference type="InterPro" id="IPR050985">
    <property type="entry name" value="Alpha-glycosidase_related"/>
</dbReference>
<evidence type="ECO:0000256" key="4">
    <source>
        <dbReference type="RuleBase" id="RU361185"/>
    </source>
</evidence>
<evidence type="ECO:0000256" key="1">
    <source>
        <dbReference type="ARBA" id="ARBA00007806"/>
    </source>
</evidence>
<proteinExistence type="inferred from homology"/>
<dbReference type="NCBIfam" id="NF007940">
    <property type="entry name" value="PRK10658.1"/>
    <property type="match status" value="1"/>
</dbReference>
<dbReference type="Proteomes" id="UP000812277">
    <property type="component" value="Unassembled WGS sequence"/>
</dbReference>
<reference evidence="8 9" key="1">
    <citation type="submission" date="2021-07" db="EMBL/GenBank/DDBJ databases">
        <title>Paenibacillus radiodurans sp. nov., isolated from the southeastern edge of Tengger Desert.</title>
        <authorList>
            <person name="Zhang G."/>
        </authorList>
    </citation>
    <scope>NUCLEOTIDE SEQUENCE [LARGE SCALE GENOMIC DNA]</scope>
    <source>
        <strain evidence="8 9">DT7-4</strain>
    </source>
</reference>
<dbReference type="CDD" id="cd06593">
    <property type="entry name" value="GH31_xylosidase_YicI"/>
    <property type="match status" value="1"/>
</dbReference>
<dbReference type="RefSeq" id="WP_219872967.1">
    <property type="nucleotide sequence ID" value="NZ_JAHZIJ010000008.1"/>
</dbReference>
<dbReference type="Gene3D" id="2.60.40.1760">
    <property type="entry name" value="glycosyl hydrolase (family 31)"/>
    <property type="match status" value="1"/>
</dbReference>
<dbReference type="GO" id="GO:0061634">
    <property type="term" value="F:alpha-D-xyloside xylohydrolase"/>
    <property type="evidence" value="ECO:0007669"/>
    <property type="project" value="UniProtKB-EC"/>
</dbReference>
<keyword evidence="2 4" id="KW-0378">Hydrolase</keyword>
<evidence type="ECO:0000313" key="8">
    <source>
        <dbReference type="EMBL" id="MBW7475721.1"/>
    </source>
</evidence>
<gene>
    <name evidence="8" type="primary">yicI</name>
    <name evidence="8" type="ORF">K0T92_13285</name>
</gene>
<dbReference type="InterPro" id="IPR025887">
    <property type="entry name" value="Glyco_hydro_31_N_dom"/>
</dbReference>
<feature type="domain" description="Glycoside hydrolase family 31 TIM barrel" evidence="5">
    <location>
        <begin position="260"/>
        <end position="573"/>
    </location>
</feature>
<dbReference type="InterPro" id="IPR048395">
    <property type="entry name" value="Glyco_hydro_31_C"/>
</dbReference>
<evidence type="ECO:0000256" key="3">
    <source>
        <dbReference type="ARBA" id="ARBA00023295"/>
    </source>
</evidence>
<dbReference type="PANTHER" id="PTHR43053">
    <property type="entry name" value="GLYCOSIDASE FAMILY 31"/>
    <property type="match status" value="1"/>
</dbReference>
<dbReference type="SUPFAM" id="SSF117125">
    <property type="entry name" value="Putative glucosidase YicI, C-terminal domain"/>
    <property type="match status" value="1"/>
</dbReference>
<dbReference type="InterPro" id="IPR017853">
    <property type="entry name" value="GH"/>
</dbReference>
<dbReference type="Gene3D" id="2.60.40.1180">
    <property type="entry name" value="Golgi alpha-mannosidase II"/>
    <property type="match status" value="2"/>
</dbReference>
<organism evidence="8 9">
    <name type="scientific">Paenibacillus oenotherae</name>
    <dbReference type="NCBI Taxonomy" id="1435645"/>
    <lineage>
        <taxon>Bacteria</taxon>
        <taxon>Bacillati</taxon>
        <taxon>Bacillota</taxon>
        <taxon>Bacilli</taxon>
        <taxon>Bacillales</taxon>
        <taxon>Paenibacillaceae</taxon>
        <taxon>Paenibacillus</taxon>
    </lineage>
</organism>
<dbReference type="PANTHER" id="PTHR43053:SF4">
    <property type="entry name" value="MYOGENESIS-REGULATING GLYCOSIDASE"/>
    <property type="match status" value="1"/>
</dbReference>
<dbReference type="SUPFAM" id="SSF51445">
    <property type="entry name" value="(Trans)glycosidases"/>
    <property type="match status" value="1"/>
</dbReference>
<comment type="similarity">
    <text evidence="1 4">Belongs to the glycosyl hydrolase 31 family.</text>
</comment>
<feature type="domain" description="Glycosyl hydrolase family 31 C-terminal" evidence="7">
    <location>
        <begin position="583"/>
        <end position="668"/>
    </location>
</feature>
<dbReference type="InterPro" id="IPR011013">
    <property type="entry name" value="Gal_mutarotase_sf_dom"/>
</dbReference>
<dbReference type="SUPFAM" id="SSF74650">
    <property type="entry name" value="Galactose mutarotase-like"/>
    <property type="match status" value="1"/>
</dbReference>
<evidence type="ECO:0000259" key="6">
    <source>
        <dbReference type="Pfam" id="PF13802"/>
    </source>
</evidence>
<comment type="caution">
    <text evidence="8">The sequence shown here is derived from an EMBL/GenBank/DDBJ whole genome shotgun (WGS) entry which is preliminary data.</text>
</comment>
<dbReference type="Pfam" id="PF21365">
    <property type="entry name" value="Glyco_hydro_31_3rd"/>
    <property type="match status" value="1"/>
</dbReference>
<dbReference type="SUPFAM" id="SSF51011">
    <property type="entry name" value="Glycosyl hydrolase domain"/>
    <property type="match status" value="1"/>
</dbReference>
<keyword evidence="3 4" id="KW-0326">Glycosidase</keyword>
<dbReference type="EC" id="3.2.1.177" evidence="8"/>
<evidence type="ECO:0000256" key="2">
    <source>
        <dbReference type="ARBA" id="ARBA00022801"/>
    </source>
</evidence>
<name>A0ABS7D7A6_9BACL</name>
<dbReference type="InterPro" id="IPR000322">
    <property type="entry name" value="Glyco_hydro_31_TIM"/>
</dbReference>
<dbReference type="Pfam" id="PF13802">
    <property type="entry name" value="Gal_mutarotas_2"/>
    <property type="match status" value="1"/>
</dbReference>